<proteinExistence type="predicted"/>
<evidence type="ECO:0000313" key="2">
    <source>
        <dbReference type="EMBL" id="BCD98855.1"/>
    </source>
</evidence>
<dbReference type="AlphaFoldDB" id="A0AAN1WJS4"/>
<keyword evidence="1" id="KW-1133">Transmembrane helix</keyword>
<keyword evidence="1" id="KW-0472">Membrane</keyword>
<evidence type="ECO:0000313" key="3">
    <source>
        <dbReference type="Proteomes" id="UP001320119"/>
    </source>
</evidence>
<dbReference type="EMBL" id="AP023086">
    <property type="protein sequence ID" value="BCD98855.1"/>
    <property type="molecule type" value="Genomic_DNA"/>
</dbReference>
<keyword evidence="1" id="KW-0812">Transmembrane</keyword>
<evidence type="ECO:0000256" key="1">
    <source>
        <dbReference type="SAM" id="Phobius"/>
    </source>
</evidence>
<organism evidence="2 3">
    <name type="scientific">Marinagarivorans cellulosilyticus</name>
    <dbReference type="NCBI Taxonomy" id="2721545"/>
    <lineage>
        <taxon>Bacteria</taxon>
        <taxon>Pseudomonadati</taxon>
        <taxon>Pseudomonadota</taxon>
        <taxon>Gammaproteobacteria</taxon>
        <taxon>Cellvibrionales</taxon>
        <taxon>Cellvibrionaceae</taxon>
        <taxon>Marinagarivorans</taxon>
    </lineage>
</organism>
<dbReference type="KEGG" id="marq:MARGE09_P3056"/>
<protein>
    <submittedName>
        <fullName evidence="2">Uncharacterized protein</fullName>
    </submittedName>
</protein>
<sequence length="119" mass="13371">MTMTDSSSQEYLKEKYSEYCEKPTALHQRSHDYLKLRSEPIDVLAFLLVEIDSNHRSSPADPSALLGLRSAVQVIINERIARRQEEITLRLNRTGRRLAWVGIFVGVVGAAATIAGIFL</sequence>
<name>A0AAN1WJS4_9GAMM</name>
<reference evidence="2 3" key="1">
    <citation type="journal article" date="2022" name="IScience">
        <title>An ultrasensitive nanofiber-based assay for enzymatic hydrolysis and deep-sea microbial degradation of cellulose.</title>
        <authorList>
            <person name="Tsudome M."/>
            <person name="Tachioka M."/>
            <person name="Miyazaki M."/>
            <person name="Uchimura K."/>
            <person name="Tsuda M."/>
            <person name="Takaki Y."/>
            <person name="Deguchi S."/>
        </authorList>
    </citation>
    <scope>NUCLEOTIDE SEQUENCE [LARGE SCALE GENOMIC DNA]</scope>
    <source>
        <strain evidence="2 3">GE09</strain>
    </source>
</reference>
<keyword evidence="3" id="KW-1185">Reference proteome</keyword>
<feature type="transmembrane region" description="Helical" evidence="1">
    <location>
        <begin position="98"/>
        <end position="118"/>
    </location>
</feature>
<accession>A0AAN1WJS4</accession>
<dbReference type="Proteomes" id="UP001320119">
    <property type="component" value="Chromosome"/>
</dbReference>
<gene>
    <name evidence="2" type="ORF">MARGE09_P3056</name>
</gene>